<dbReference type="OrthoDB" id="552202at2"/>
<sequence length="135" mass="13928">MHVLPLRLNPGADLRSTLAAALAETGAQAGFVLQAIGSLSVARLRLAGRDDLTELTGDYEILALAGSLSVDGPHLHMSISDRDGNVLGGHVGTGCVVRTTVEALVAVLPEHSFTRVHDAATGYPELHIARAAGSS</sequence>
<evidence type="ECO:0000259" key="1">
    <source>
        <dbReference type="PROSITE" id="PS51742"/>
    </source>
</evidence>
<reference evidence="2 3" key="1">
    <citation type="submission" date="2019-03" db="EMBL/GenBank/DDBJ databases">
        <title>Draft Genome Sequence of Massilia arenosa sp. nov., a Novel Massilia Species Isolated from a Sandy-loam Maize Soil.</title>
        <authorList>
            <person name="Raths R."/>
            <person name="Peta V."/>
            <person name="Bucking H."/>
        </authorList>
    </citation>
    <scope>NUCLEOTIDE SEQUENCE [LARGE SCALE GENOMIC DNA]</scope>
    <source>
        <strain evidence="2 3">MC02</strain>
    </source>
</reference>
<dbReference type="SUPFAM" id="SSF117856">
    <property type="entry name" value="AF0104/ALDC/Ptd012-like"/>
    <property type="match status" value="1"/>
</dbReference>
<comment type="caution">
    <text evidence="2">The sequence shown here is derived from an EMBL/GenBank/DDBJ whole genome shotgun (WGS) entry which is preliminary data.</text>
</comment>
<dbReference type="AlphaFoldDB" id="A0A4Y9SN54"/>
<dbReference type="Proteomes" id="UP000298438">
    <property type="component" value="Unassembled WGS sequence"/>
</dbReference>
<gene>
    <name evidence="2" type="ORF">E4L96_04100</name>
</gene>
<dbReference type="PANTHER" id="PTHR34988:SF1">
    <property type="entry name" value="DNA-BINDING PROTEIN"/>
    <property type="match status" value="1"/>
</dbReference>
<evidence type="ECO:0000313" key="2">
    <source>
        <dbReference type="EMBL" id="TFW26567.1"/>
    </source>
</evidence>
<dbReference type="InterPro" id="IPR005175">
    <property type="entry name" value="PPC_dom"/>
</dbReference>
<keyword evidence="3" id="KW-1185">Reference proteome</keyword>
<keyword evidence="2" id="KW-0238">DNA-binding</keyword>
<dbReference type="EMBL" id="SPVF01000063">
    <property type="protein sequence ID" value="TFW26567.1"/>
    <property type="molecule type" value="Genomic_DNA"/>
</dbReference>
<feature type="domain" description="PPC" evidence="1">
    <location>
        <begin position="1"/>
        <end position="129"/>
    </location>
</feature>
<protein>
    <submittedName>
        <fullName evidence="2">DNA-binding protein</fullName>
    </submittedName>
</protein>
<organism evidence="2 3">
    <name type="scientific">Zemynaea arenosa</name>
    <dbReference type="NCBI Taxonomy" id="2561931"/>
    <lineage>
        <taxon>Bacteria</taxon>
        <taxon>Pseudomonadati</taxon>
        <taxon>Pseudomonadota</taxon>
        <taxon>Betaproteobacteria</taxon>
        <taxon>Burkholderiales</taxon>
        <taxon>Oxalobacteraceae</taxon>
        <taxon>Telluria group</taxon>
        <taxon>Zemynaea</taxon>
    </lineage>
</organism>
<dbReference type="CDD" id="cd11378">
    <property type="entry name" value="DUF296"/>
    <property type="match status" value="1"/>
</dbReference>
<dbReference type="RefSeq" id="WP_135205955.1">
    <property type="nucleotide sequence ID" value="NZ_SPVF01000063.1"/>
</dbReference>
<dbReference type="Gene3D" id="3.30.1330.80">
    <property type="entry name" value="Hypothetical protein, similar to alpha- acetolactate decarboxylase, domain 2"/>
    <property type="match status" value="1"/>
</dbReference>
<dbReference type="PANTHER" id="PTHR34988">
    <property type="entry name" value="PROTEIN, PUTATIVE-RELATED"/>
    <property type="match status" value="1"/>
</dbReference>
<proteinExistence type="predicted"/>
<accession>A0A4Y9SN54</accession>
<dbReference type="PROSITE" id="PS51742">
    <property type="entry name" value="PPC"/>
    <property type="match status" value="1"/>
</dbReference>
<dbReference type="Pfam" id="PF03479">
    <property type="entry name" value="PCC"/>
    <property type="match status" value="1"/>
</dbReference>
<name>A0A4Y9SN54_9BURK</name>
<dbReference type="GO" id="GO:0003677">
    <property type="term" value="F:DNA binding"/>
    <property type="evidence" value="ECO:0007669"/>
    <property type="project" value="UniProtKB-KW"/>
</dbReference>
<evidence type="ECO:0000313" key="3">
    <source>
        <dbReference type="Proteomes" id="UP000298438"/>
    </source>
</evidence>